<protein>
    <submittedName>
        <fullName evidence="2">Uncharacterized protein</fullName>
    </submittedName>
</protein>
<keyword evidence="1" id="KW-0812">Transmembrane</keyword>
<dbReference type="AlphaFoldDB" id="A0A4R8M3A3"/>
<evidence type="ECO:0000313" key="2">
    <source>
        <dbReference type="EMBL" id="TDY54543.1"/>
    </source>
</evidence>
<dbReference type="EMBL" id="SORI01000027">
    <property type="protein sequence ID" value="TDY54543.1"/>
    <property type="molecule type" value="Genomic_DNA"/>
</dbReference>
<proteinExistence type="predicted"/>
<dbReference type="RefSeq" id="WP_166670204.1">
    <property type="nucleotide sequence ID" value="NZ_SORI01000027.1"/>
</dbReference>
<sequence>MERVVNSILLLVSGTSLLLRLVCLAAESLFWGLVLCLWAALSSLFLWSFVKTIFFS</sequence>
<comment type="caution">
    <text evidence="2">The sequence shown here is derived from an EMBL/GenBank/DDBJ whole genome shotgun (WGS) entry which is preliminary data.</text>
</comment>
<organism evidence="2 3">
    <name type="scientific">Aminivibrio pyruvatiphilus</name>
    <dbReference type="NCBI Taxonomy" id="1005740"/>
    <lineage>
        <taxon>Bacteria</taxon>
        <taxon>Thermotogati</taxon>
        <taxon>Synergistota</taxon>
        <taxon>Synergistia</taxon>
        <taxon>Synergistales</taxon>
        <taxon>Aminobacteriaceae</taxon>
        <taxon>Aminivibrio</taxon>
    </lineage>
</organism>
<evidence type="ECO:0000313" key="3">
    <source>
        <dbReference type="Proteomes" id="UP000295066"/>
    </source>
</evidence>
<accession>A0A4R8M3A3</accession>
<keyword evidence="1" id="KW-1133">Transmembrane helix</keyword>
<feature type="transmembrane region" description="Helical" evidence="1">
    <location>
        <begin position="35"/>
        <end position="54"/>
    </location>
</feature>
<keyword evidence="1" id="KW-0472">Membrane</keyword>
<evidence type="ECO:0000256" key="1">
    <source>
        <dbReference type="SAM" id="Phobius"/>
    </source>
</evidence>
<keyword evidence="3" id="KW-1185">Reference proteome</keyword>
<gene>
    <name evidence="2" type="ORF">C8D99_12721</name>
</gene>
<dbReference type="Proteomes" id="UP000295066">
    <property type="component" value="Unassembled WGS sequence"/>
</dbReference>
<name>A0A4R8M3A3_9BACT</name>
<reference evidence="2 3" key="1">
    <citation type="submission" date="2019-03" db="EMBL/GenBank/DDBJ databases">
        <title>Genomic Encyclopedia of Type Strains, Phase IV (KMG-IV): sequencing the most valuable type-strain genomes for metagenomic binning, comparative biology and taxonomic classification.</title>
        <authorList>
            <person name="Goeker M."/>
        </authorList>
    </citation>
    <scope>NUCLEOTIDE SEQUENCE [LARGE SCALE GENOMIC DNA]</scope>
    <source>
        <strain evidence="2 3">DSM 25964</strain>
    </source>
</reference>